<protein>
    <submittedName>
        <fullName evidence="4">OPA3-like protein CG13603 isoform X1</fullName>
    </submittedName>
</protein>
<dbReference type="OrthoDB" id="2129069at2759"/>
<organism evidence="3 4">
    <name type="scientific">Drosophila lebanonensis</name>
    <name type="common">Fruit fly</name>
    <name type="synonym">Scaptodrosophila lebanonensis</name>
    <dbReference type="NCBI Taxonomy" id="7225"/>
    <lineage>
        <taxon>Eukaryota</taxon>
        <taxon>Metazoa</taxon>
        <taxon>Ecdysozoa</taxon>
        <taxon>Arthropoda</taxon>
        <taxon>Hexapoda</taxon>
        <taxon>Insecta</taxon>
        <taxon>Pterygota</taxon>
        <taxon>Neoptera</taxon>
        <taxon>Endopterygota</taxon>
        <taxon>Diptera</taxon>
        <taxon>Brachycera</taxon>
        <taxon>Muscomorpha</taxon>
        <taxon>Ephydroidea</taxon>
        <taxon>Drosophilidae</taxon>
        <taxon>Scaptodrosophila</taxon>
    </lineage>
</organism>
<keyword evidence="2" id="KW-0175">Coiled coil</keyword>
<dbReference type="RefSeq" id="XP_030370847.1">
    <property type="nucleotide sequence ID" value="XM_030514987.1"/>
</dbReference>
<sequence>MVIGAFPAAKLGVLAIKQISKPVANVLKANAKSSPFFRKYICMPPAQFYNWVEVKTKMWALNLGRPVTVPPLNEAMAIELGANLLGEFIIFAIGAGLLIFEYSRQAIKESKKAEAIEMEKRQMSLTLTEMGFRLERQDAQIREMTRVLADLDSRNIFSWHKERLQEYVPFDPSTPDQSLSARGPKTYEGYYDPAGGMAFRALNYLQTQVFADSRAKKGKQALERIDEVATELEQSLTEAVTITANHNSSATVAKKSGQSQ</sequence>
<keyword evidence="3" id="KW-1185">Reference proteome</keyword>
<dbReference type="GO" id="GO:0019216">
    <property type="term" value="P:regulation of lipid metabolic process"/>
    <property type="evidence" value="ECO:0007669"/>
    <property type="project" value="TreeGrafter"/>
</dbReference>
<dbReference type="InterPro" id="IPR010754">
    <property type="entry name" value="OPA3-like"/>
</dbReference>
<evidence type="ECO:0000313" key="3">
    <source>
        <dbReference type="Proteomes" id="UP000504634"/>
    </source>
</evidence>
<dbReference type="PANTHER" id="PTHR12499">
    <property type="entry name" value="OPTIC ATROPHY 3 PROTEIN OPA3"/>
    <property type="match status" value="1"/>
</dbReference>
<dbReference type="Pfam" id="PF07047">
    <property type="entry name" value="OPA3"/>
    <property type="match status" value="1"/>
</dbReference>
<dbReference type="GeneID" id="115621363"/>
<dbReference type="AlphaFoldDB" id="A0A6J2T7E1"/>
<reference evidence="4" key="1">
    <citation type="submission" date="2025-08" db="UniProtKB">
        <authorList>
            <consortium name="RefSeq"/>
        </authorList>
    </citation>
    <scope>IDENTIFICATION</scope>
    <source>
        <strain evidence="4">11010-0011.00</strain>
        <tissue evidence="4">Whole body</tissue>
    </source>
</reference>
<accession>A0A6J2T7E1</accession>
<proteinExistence type="inferred from homology"/>
<evidence type="ECO:0000256" key="1">
    <source>
        <dbReference type="ARBA" id="ARBA00007584"/>
    </source>
</evidence>
<dbReference type="PANTHER" id="PTHR12499:SF0">
    <property type="entry name" value="OPTIC ATROPHY 3 PROTEIN"/>
    <property type="match status" value="1"/>
</dbReference>
<evidence type="ECO:0000313" key="4">
    <source>
        <dbReference type="RefSeq" id="XP_030370847.1"/>
    </source>
</evidence>
<name>A0A6J2T7E1_DROLE</name>
<dbReference type="GO" id="GO:0005739">
    <property type="term" value="C:mitochondrion"/>
    <property type="evidence" value="ECO:0007669"/>
    <property type="project" value="TreeGrafter"/>
</dbReference>
<evidence type="ECO:0000256" key="2">
    <source>
        <dbReference type="ARBA" id="ARBA00023054"/>
    </source>
</evidence>
<comment type="similarity">
    <text evidence="1">Belongs to the OPA3 family.</text>
</comment>
<dbReference type="Proteomes" id="UP000504634">
    <property type="component" value="Unplaced"/>
</dbReference>
<gene>
    <name evidence="4" type="primary">LOC115621363</name>
</gene>